<gene>
    <name evidence="3" type="ORF">Voc01_084010</name>
</gene>
<reference evidence="3" key="1">
    <citation type="submission" date="2021-01" db="EMBL/GenBank/DDBJ databases">
        <title>Whole genome shotgun sequence of Virgisporangium ochraceum NBRC 16418.</title>
        <authorList>
            <person name="Komaki H."/>
            <person name="Tamura T."/>
        </authorList>
    </citation>
    <scope>NUCLEOTIDE SEQUENCE</scope>
    <source>
        <strain evidence="3">NBRC 16418</strain>
    </source>
</reference>
<dbReference type="Pfam" id="PF00535">
    <property type="entry name" value="Glycos_transf_2"/>
    <property type="match status" value="1"/>
</dbReference>
<comment type="similarity">
    <text evidence="1">Belongs to the glycosyltransferase 2 family.</text>
</comment>
<dbReference type="RefSeq" id="WP_203933310.1">
    <property type="nucleotide sequence ID" value="NZ_BOPH01000116.1"/>
</dbReference>
<sequence length="228" mass="25018">MIVLLPVYKPGDHLPDLVEELRDADPAKHVLIVDDGSGAAADDVLAAADDGPHVTVLRHPTNRGKGIAIKTGLTWVHENFPDHDAVTADADGQHSVADILRVAERVDSTGRLVLGVRRFDTDVPARSRFGNTLTRVLFRAATGRDVRDTQTGLRGYPAALIPWLRDVTGERFEYEMNTLLEAARAGHPVEEVTITTTYLAGNRSSHFGSLSDSVRIYRPLLLSLMRLR</sequence>
<dbReference type="PANTHER" id="PTHR48090">
    <property type="entry name" value="UNDECAPRENYL-PHOSPHATE 4-DEOXY-4-FORMAMIDO-L-ARABINOSE TRANSFERASE-RELATED"/>
    <property type="match status" value="1"/>
</dbReference>
<dbReference type="AlphaFoldDB" id="A0A8J4A0D4"/>
<dbReference type="Proteomes" id="UP000635606">
    <property type="component" value="Unassembled WGS sequence"/>
</dbReference>
<dbReference type="InterPro" id="IPR001173">
    <property type="entry name" value="Glyco_trans_2-like"/>
</dbReference>
<keyword evidence="4" id="KW-1185">Reference proteome</keyword>
<evidence type="ECO:0000313" key="3">
    <source>
        <dbReference type="EMBL" id="GIJ73484.1"/>
    </source>
</evidence>
<dbReference type="PANTHER" id="PTHR48090:SF7">
    <property type="entry name" value="RFBJ PROTEIN"/>
    <property type="match status" value="1"/>
</dbReference>
<accession>A0A8J4A0D4</accession>
<dbReference type="CDD" id="cd04179">
    <property type="entry name" value="DPM_DPG-synthase_like"/>
    <property type="match status" value="1"/>
</dbReference>
<dbReference type="Gene3D" id="3.90.550.10">
    <property type="entry name" value="Spore Coat Polysaccharide Biosynthesis Protein SpsA, Chain A"/>
    <property type="match status" value="1"/>
</dbReference>
<evidence type="ECO:0000313" key="4">
    <source>
        <dbReference type="Proteomes" id="UP000635606"/>
    </source>
</evidence>
<dbReference type="SUPFAM" id="SSF53448">
    <property type="entry name" value="Nucleotide-diphospho-sugar transferases"/>
    <property type="match status" value="1"/>
</dbReference>
<dbReference type="EMBL" id="BOPH01000116">
    <property type="protein sequence ID" value="GIJ73484.1"/>
    <property type="molecule type" value="Genomic_DNA"/>
</dbReference>
<dbReference type="InterPro" id="IPR029044">
    <property type="entry name" value="Nucleotide-diphossugar_trans"/>
</dbReference>
<proteinExistence type="inferred from homology"/>
<evidence type="ECO:0000259" key="2">
    <source>
        <dbReference type="Pfam" id="PF00535"/>
    </source>
</evidence>
<organism evidence="3 4">
    <name type="scientific">Virgisporangium ochraceum</name>
    <dbReference type="NCBI Taxonomy" id="65505"/>
    <lineage>
        <taxon>Bacteria</taxon>
        <taxon>Bacillati</taxon>
        <taxon>Actinomycetota</taxon>
        <taxon>Actinomycetes</taxon>
        <taxon>Micromonosporales</taxon>
        <taxon>Micromonosporaceae</taxon>
        <taxon>Virgisporangium</taxon>
    </lineage>
</organism>
<feature type="domain" description="Glycosyltransferase 2-like" evidence="2">
    <location>
        <begin position="3"/>
        <end position="130"/>
    </location>
</feature>
<comment type="caution">
    <text evidence="3">The sequence shown here is derived from an EMBL/GenBank/DDBJ whole genome shotgun (WGS) entry which is preliminary data.</text>
</comment>
<protein>
    <recommendedName>
        <fullName evidence="2">Glycosyltransferase 2-like domain-containing protein</fullName>
    </recommendedName>
</protein>
<name>A0A8J4A0D4_9ACTN</name>
<evidence type="ECO:0000256" key="1">
    <source>
        <dbReference type="ARBA" id="ARBA00006739"/>
    </source>
</evidence>
<dbReference type="InterPro" id="IPR050256">
    <property type="entry name" value="Glycosyltransferase_2"/>
</dbReference>